<accession>A0A251VPZ8</accession>
<proteinExistence type="predicted"/>
<organism evidence="1 2">
    <name type="scientific">Helianthus annuus</name>
    <name type="common">Common sunflower</name>
    <dbReference type="NCBI Taxonomy" id="4232"/>
    <lineage>
        <taxon>Eukaryota</taxon>
        <taxon>Viridiplantae</taxon>
        <taxon>Streptophyta</taxon>
        <taxon>Embryophyta</taxon>
        <taxon>Tracheophyta</taxon>
        <taxon>Spermatophyta</taxon>
        <taxon>Magnoliopsida</taxon>
        <taxon>eudicotyledons</taxon>
        <taxon>Gunneridae</taxon>
        <taxon>Pentapetalae</taxon>
        <taxon>asterids</taxon>
        <taxon>campanulids</taxon>
        <taxon>Asterales</taxon>
        <taxon>Asteraceae</taxon>
        <taxon>Asteroideae</taxon>
        <taxon>Heliantheae alliance</taxon>
        <taxon>Heliantheae</taxon>
        <taxon>Helianthus</taxon>
    </lineage>
</organism>
<dbReference type="EMBL" id="CM007890">
    <property type="protein sequence ID" value="OTG37439.1"/>
    <property type="molecule type" value="Genomic_DNA"/>
</dbReference>
<protein>
    <submittedName>
        <fullName evidence="1">Uncharacterized protein</fullName>
    </submittedName>
</protein>
<dbReference type="AlphaFoldDB" id="A0A251VPZ8"/>
<name>A0A251VPZ8_HELAN</name>
<sequence length="95" mass="10353">MVRNPERCLASASYIWCFGSTITGNMSILTSTTICFLAFALDGLQLVAGAENAFESGTLKLIILCVFSSMQKETERGICLQHLTYGVLGLWLQAI</sequence>
<evidence type="ECO:0000313" key="1">
    <source>
        <dbReference type="EMBL" id="OTG37439.1"/>
    </source>
</evidence>
<reference evidence="2" key="1">
    <citation type="journal article" date="2017" name="Nature">
        <title>The sunflower genome provides insights into oil metabolism, flowering and Asterid evolution.</title>
        <authorList>
            <person name="Badouin H."/>
            <person name="Gouzy J."/>
            <person name="Grassa C.J."/>
            <person name="Murat F."/>
            <person name="Staton S.E."/>
            <person name="Cottret L."/>
            <person name="Lelandais-Briere C."/>
            <person name="Owens G.L."/>
            <person name="Carrere S."/>
            <person name="Mayjonade B."/>
            <person name="Legrand L."/>
            <person name="Gill N."/>
            <person name="Kane N.C."/>
            <person name="Bowers J.E."/>
            <person name="Hubner S."/>
            <person name="Bellec A."/>
            <person name="Berard A."/>
            <person name="Berges H."/>
            <person name="Blanchet N."/>
            <person name="Boniface M.C."/>
            <person name="Brunel D."/>
            <person name="Catrice O."/>
            <person name="Chaidir N."/>
            <person name="Claudel C."/>
            <person name="Donnadieu C."/>
            <person name="Faraut T."/>
            <person name="Fievet G."/>
            <person name="Helmstetter N."/>
            <person name="King M."/>
            <person name="Knapp S.J."/>
            <person name="Lai Z."/>
            <person name="Le Paslier M.C."/>
            <person name="Lippi Y."/>
            <person name="Lorenzon L."/>
            <person name="Mandel J.R."/>
            <person name="Marage G."/>
            <person name="Marchand G."/>
            <person name="Marquand E."/>
            <person name="Bret-Mestries E."/>
            <person name="Morien E."/>
            <person name="Nambeesan S."/>
            <person name="Nguyen T."/>
            <person name="Pegot-Espagnet P."/>
            <person name="Pouilly N."/>
            <person name="Raftis F."/>
            <person name="Sallet E."/>
            <person name="Schiex T."/>
            <person name="Thomas J."/>
            <person name="Vandecasteele C."/>
            <person name="Vares D."/>
            <person name="Vear F."/>
            <person name="Vautrin S."/>
            <person name="Crespi M."/>
            <person name="Mangin B."/>
            <person name="Burke J.M."/>
            <person name="Salse J."/>
            <person name="Munos S."/>
            <person name="Vincourt P."/>
            <person name="Rieseberg L.H."/>
            <person name="Langlade N.B."/>
        </authorList>
    </citation>
    <scope>NUCLEOTIDE SEQUENCE [LARGE SCALE GENOMIC DNA]</scope>
    <source>
        <strain evidence="2">cv. SF193</strain>
    </source>
</reference>
<gene>
    <name evidence="1" type="ORF">HannXRQ_Chr01g0018831</name>
</gene>
<dbReference type="InParanoid" id="A0A251VPZ8"/>
<evidence type="ECO:0000313" key="2">
    <source>
        <dbReference type="Proteomes" id="UP000215914"/>
    </source>
</evidence>
<dbReference type="Proteomes" id="UP000215914">
    <property type="component" value="Chromosome 1"/>
</dbReference>
<keyword evidence="2" id="KW-1185">Reference proteome</keyword>